<keyword evidence="3" id="KW-0645">Protease</keyword>
<dbReference type="InterPro" id="IPR027461">
    <property type="entry name" value="Carboxypeptidase_A_C_sf"/>
</dbReference>
<dbReference type="EMBL" id="BAAAHQ010000001">
    <property type="protein sequence ID" value="GAA0913119.1"/>
    <property type="molecule type" value="Genomic_DNA"/>
</dbReference>
<dbReference type="Pfam" id="PF17676">
    <property type="entry name" value="Peptidase_S66C"/>
    <property type="match status" value="1"/>
</dbReference>
<gene>
    <name evidence="8" type="ORF">GCM10009560_04810</name>
</gene>
<dbReference type="Gene3D" id="3.50.30.60">
    <property type="entry name" value="LD-carboxypeptidase A C-terminal domain-like"/>
    <property type="match status" value="1"/>
</dbReference>
<feature type="domain" description="LD-carboxypeptidase N-terminal" evidence="6">
    <location>
        <begin position="15"/>
        <end position="135"/>
    </location>
</feature>
<evidence type="ECO:0000256" key="4">
    <source>
        <dbReference type="ARBA" id="ARBA00022801"/>
    </source>
</evidence>
<comment type="caution">
    <text evidence="8">The sequence shown here is derived from an EMBL/GenBank/DDBJ whole genome shotgun (WGS) entry which is preliminary data.</text>
</comment>
<dbReference type="PANTHER" id="PTHR30237">
    <property type="entry name" value="MURAMOYLTETRAPEPTIDE CARBOXYPEPTIDASE"/>
    <property type="match status" value="1"/>
</dbReference>
<dbReference type="Pfam" id="PF02016">
    <property type="entry name" value="Peptidase_S66"/>
    <property type="match status" value="1"/>
</dbReference>
<evidence type="ECO:0000259" key="7">
    <source>
        <dbReference type="Pfam" id="PF17676"/>
    </source>
</evidence>
<keyword evidence="9" id="KW-1185">Reference proteome</keyword>
<feature type="domain" description="LD-carboxypeptidase C-terminal" evidence="7">
    <location>
        <begin position="180"/>
        <end position="291"/>
    </location>
</feature>
<accession>A0ABN1NNS1</accession>
<dbReference type="InterPro" id="IPR040921">
    <property type="entry name" value="Peptidase_S66C"/>
</dbReference>
<dbReference type="InterPro" id="IPR003507">
    <property type="entry name" value="S66_fam"/>
</dbReference>
<proteinExistence type="inferred from homology"/>
<organism evidence="8 9">
    <name type="scientific">Nonomuraea longicatena</name>
    <dbReference type="NCBI Taxonomy" id="83682"/>
    <lineage>
        <taxon>Bacteria</taxon>
        <taxon>Bacillati</taxon>
        <taxon>Actinomycetota</taxon>
        <taxon>Actinomycetes</taxon>
        <taxon>Streptosporangiales</taxon>
        <taxon>Streptosporangiaceae</taxon>
        <taxon>Nonomuraea</taxon>
    </lineage>
</organism>
<dbReference type="SUPFAM" id="SSF141986">
    <property type="entry name" value="LD-carboxypeptidase A C-terminal domain-like"/>
    <property type="match status" value="1"/>
</dbReference>
<dbReference type="PIRSF" id="PIRSF028757">
    <property type="entry name" value="LD-carboxypeptidase"/>
    <property type="match status" value="1"/>
</dbReference>
<dbReference type="InterPro" id="IPR027478">
    <property type="entry name" value="LdcA_N"/>
</dbReference>
<evidence type="ECO:0000313" key="8">
    <source>
        <dbReference type="EMBL" id="GAA0913119.1"/>
    </source>
</evidence>
<evidence type="ECO:0000313" key="9">
    <source>
        <dbReference type="Proteomes" id="UP001501578"/>
    </source>
</evidence>
<keyword evidence="4" id="KW-0378">Hydrolase</keyword>
<name>A0ABN1NNS1_9ACTN</name>
<dbReference type="PANTHER" id="PTHR30237:SF2">
    <property type="entry name" value="MUREIN TETRAPEPTIDE CARBOXYPEPTIDASE"/>
    <property type="match status" value="1"/>
</dbReference>
<evidence type="ECO:0000259" key="6">
    <source>
        <dbReference type="Pfam" id="PF02016"/>
    </source>
</evidence>
<evidence type="ECO:0000256" key="5">
    <source>
        <dbReference type="ARBA" id="ARBA00022825"/>
    </source>
</evidence>
<evidence type="ECO:0000256" key="2">
    <source>
        <dbReference type="ARBA" id="ARBA00022645"/>
    </source>
</evidence>
<dbReference type="InterPro" id="IPR040449">
    <property type="entry name" value="Peptidase_S66_N"/>
</dbReference>
<keyword evidence="2" id="KW-0121">Carboxypeptidase</keyword>
<dbReference type="Proteomes" id="UP001501578">
    <property type="component" value="Unassembled WGS sequence"/>
</dbReference>
<dbReference type="InterPro" id="IPR029062">
    <property type="entry name" value="Class_I_gatase-like"/>
</dbReference>
<keyword evidence="5" id="KW-0720">Serine protease</keyword>
<sequence length="306" mass="32006">MEFVRPPALRPGDRVAVVVASGPCNQAKLTGGVAALEAYGLRPEVFESARTAGTVFDYLAGDDALRARDLTDALADPSYAAVMLAGGGYGAQRTLERVDWSRIDPAQPKIVVGYSDVTALLEAVAVKLGWCSFFGPMVACDGFHRGAGDFAFDTLMATLTGEVAELRFPGARTLVPGVAEGVTVGGNASLLASGIGTDTSLPATGAILFLEDVDEALYRLDRILTQLRRSPYTDGVAAILLGTFTECGEQEDVDRLLADRLTDLGVPVLAGADIGHNVPMQTYPIGVPARLDAEAGVLTLLKPPVA</sequence>
<reference evidence="8 9" key="1">
    <citation type="journal article" date="2019" name="Int. J. Syst. Evol. Microbiol.">
        <title>The Global Catalogue of Microorganisms (GCM) 10K type strain sequencing project: providing services to taxonomists for standard genome sequencing and annotation.</title>
        <authorList>
            <consortium name="The Broad Institute Genomics Platform"/>
            <consortium name="The Broad Institute Genome Sequencing Center for Infectious Disease"/>
            <person name="Wu L."/>
            <person name="Ma J."/>
        </authorList>
    </citation>
    <scope>NUCLEOTIDE SEQUENCE [LARGE SCALE GENOMIC DNA]</scope>
    <source>
        <strain evidence="8 9">JCM 11136</strain>
    </source>
</reference>
<dbReference type="Gene3D" id="3.40.50.10740">
    <property type="entry name" value="Class I glutamine amidotransferase-like"/>
    <property type="match status" value="1"/>
</dbReference>
<dbReference type="RefSeq" id="WP_343947974.1">
    <property type="nucleotide sequence ID" value="NZ_BAAAHQ010000001.1"/>
</dbReference>
<protein>
    <submittedName>
        <fullName evidence="8">LD-carboxypeptidase</fullName>
    </submittedName>
</protein>
<evidence type="ECO:0000256" key="1">
    <source>
        <dbReference type="ARBA" id="ARBA00010233"/>
    </source>
</evidence>
<comment type="similarity">
    <text evidence="1">Belongs to the peptidase S66 family.</text>
</comment>
<evidence type="ECO:0000256" key="3">
    <source>
        <dbReference type="ARBA" id="ARBA00022670"/>
    </source>
</evidence>
<dbReference type="SUPFAM" id="SSF52317">
    <property type="entry name" value="Class I glutamine amidotransferase-like"/>
    <property type="match status" value="1"/>
</dbReference>
<dbReference type="CDD" id="cd07025">
    <property type="entry name" value="Peptidase_S66"/>
    <property type="match status" value="1"/>
</dbReference>